<sequence>MSDLSKRTYKYYLMNGLKNYGLILLIEMLLILEWILIGSDKDLREYIPRMFVLVGGLFTPILNGIYSMYGPGWYDSLTLSMGARRKDIFVGQLIKQLIIVVCNTAVVAVVASIFLSKFFMYYVYATALMGLVTGAAGFVIGHKLRRHGKVVIMVIVLGCAILGGMIGAGAALNGNAILVTNAASIPPIIFPILMVLLFVGLEAWGYKLSKTMMVR</sequence>
<keyword evidence="3" id="KW-1185">Reference proteome</keyword>
<keyword evidence="1" id="KW-0472">Membrane</keyword>
<keyword evidence="1" id="KW-1133">Transmembrane helix</keyword>
<feature type="transmembrane region" description="Helical" evidence="1">
    <location>
        <begin position="50"/>
        <end position="72"/>
    </location>
</feature>
<feature type="transmembrane region" description="Helical" evidence="1">
    <location>
        <begin position="93"/>
        <end position="115"/>
    </location>
</feature>
<feature type="transmembrane region" description="Helical" evidence="1">
    <location>
        <begin position="121"/>
        <end position="141"/>
    </location>
</feature>
<protein>
    <submittedName>
        <fullName evidence="2">Uncharacterized protein</fullName>
    </submittedName>
</protein>
<accession>A0A1H7JF98</accession>
<feature type="transmembrane region" description="Helical" evidence="1">
    <location>
        <begin position="20"/>
        <end position="38"/>
    </location>
</feature>
<name>A0A1H7JF98_9FIRM</name>
<dbReference type="RefSeq" id="WP_074790944.1">
    <property type="nucleotide sequence ID" value="NZ_FNZX01000009.1"/>
</dbReference>
<gene>
    <name evidence="2" type="ORF">SAMN02910377_01679</name>
</gene>
<feature type="transmembrane region" description="Helical" evidence="1">
    <location>
        <begin position="184"/>
        <end position="206"/>
    </location>
</feature>
<evidence type="ECO:0000313" key="2">
    <source>
        <dbReference type="EMBL" id="SEK73298.1"/>
    </source>
</evidence>
<proteinExistence type="predicted"/>
<keyword evidence="1" id="KW-0812">Transmembrane</keyword>
<dbReference type="Proteomes" id="UP000182321">
    <property type="component" value="Unassembled WGS sequence"/>
</dbReference>
<dbReference type="AlphaFoldDB" id="A0A1H7JF98"/>
<organism evidence="2 3">
    <name type="scientific">Pseudobutyrivibrio ruminis</name>
    <dbReference type="NCBI Taxonomy" id="46206"/>
    <lineage>
        <taxon>Bacteria</taxon>
        <taxon>Bacillati</taxon>
        <taxon>Bacillota</taxon>
        <taxon>Clostridia</taxon>
        <taxon>Lachnospirales</taxon>
        <taxon>Lachnospiraceae</taxon>
        <taxon>Pseudobutyrivibrio</taxon>
    </lineage>
</organism>
<dbReference type="EMBL" id="FNZX01000009">
    <property type="protein sequence ID" value="SEK73298.1"/>
    <property type="molecule type" value="Genomic_DNA"/>
</dbReference>
<feature type="transmembrane region" description="Helical" evidence="1">
    <location>
        <begin position="150"/>
        <end position="172"/>
    </location>
</feature>
<reference evidence="3" key="1">
    <citation type="submission" date="2016-10" db="EMBL/GenBank/DDBJ databases">
        <authorList>
            <person name="Varghese N."/>
        </authorList>
    </citation>
    <scope>NUCLEOTIDE SEQUENCE [LARGE SCALE GENOMIC DNA]</scope>
    <source>
        <strain evidence="3">ACV-9</strain>
    </source>
</reference>
<evidence type="ECO:0000256" key="1">
    <source>
        <dbReference type="SAM" id="Phobius"/>
    </source>
</evidence>
<evidence type="ECO:0000313" key="3">
    <source>
        <dbReference type="Proteomes" id="UP000182321"/>
    </source>
</evidence>